<dbReference type="AlphaFoldDB" id="A0A2N9F776"/>
<name>A0A2N9F776_FAGSY</name>
<sequence length="72" mass="7696">MIRSDQIKLCDGGGYLGRSRSVQGTSCATVGSVRGAISETVDDGVAWFGSGWLGTSWAREKASRERKKGSRD</sequence>
<reference evidence="1" key="1">
    <citation type="submission" date="2018-02" db="EMBL/GenBank/DDBJ databases">
        <authorList>
            <person name="Cohen D.B."/>
            <person name="Kent A.D."/>
        </authorList>
    </citation>
    <scope>NUCLEOTIDE SEQUENCE</scope>
</reference>
<dbReference type="EMBL" id="OIVN01000613">
    <property type="protein sequence ID" value="SPC82988.1"/>
    <property type="molecule type" value="Genomic_DNA"/>
</dbReference>
<proteinExistence type="predicted"/>
<accession>A0A2N9F776</accession>
<evidence type="ECO:0000313" key="1">
    <source>
        <dbReference type="EMBL" id="SPC82988.1"/>
    </source>
</evidence>
<gene>
    <name evidence="1" type="ORF">FSB_LOCUS10870</name>
</gene>
<organism evidence="1">
    <name type="scientific">Fagus sylvatica</name>
    <name type="common">Beechnut</name>
    <dbReference type="NCBI Taxonomy" id="28930"/>
    <lineage>
        <taxon>Eukaryota</taxon>
        <taxon>Viridiplantae</taxon>
        <taxon>Streptophyta</taxon>
        <taxon>Embryophyta</taxon>
        <taxon>Tracheophyta</taxon>
        <taxon>Spermatophyta</taxon>
        <taxon>Magnoliopsida</taxon>
        <taxon>eudicotyledons</taxon>
        <taxon>Gunneridae</taxon>
        <taxon>Pentapetalae</taxon>
        <taxon>rosids</taxon>
        <taxon>fabids</taxon>
        <taxon>Fagales</taxon>
        <taxon>Fagaceae</taxon>
        <taxon>Fagus</taxon>
    </lineage>
</organism>
<protein>
    <submittedName>
        <fullName evidence="1">Uncharacterized protein</fullName>
    </submittedName>
</protein>